<comment type="caution">
    <text evidence="1">The sequence shown here is derived from an EMBL/GenBank/DDBJ whole genome shotgun (WGS) entry which is preliminary data.</text>
</comment>
<gene>
    <name evidence="1" type="ORF">HDF13_002461</name>
</gene>
<accession>A0ACC5P0K2</accession>
<proteinExistence type="predicted"/>
<evidence type="ECO:0000313" key="2">
    <source>
        <dbReference type="Proteomes" id="UP000569005"/>
    </source>
</evidence>
<name>A0ACC5P0K2_9BACT</name>
<keyword evidence="2" id="KW-1185">Reference proteome</keyword>
<protein>
    <submittedName>
        <fullName evidence="1">Membrane protein</fullName>
    </submittedName>
</protein>
<dbReference type="Proteomes" id="UP000569005">
    <property type="component" value="Unassembled WGS sequence"/>
</dbReference>
<sequence length="169" mass="18456">MKKSTQWMCCAMLGIAATLLPTKAKAVTDDDKKFLATAAQSDQNEIALSQLAGQKATNPAVKAFADKMVKEHTQMTESMKPFADSWGLAAPTGPDPDHQKELDKLNGLSGNDFDKEYMDQMVTDHSKALSAFTTEAKDTKDVKFRTAVIKGKTAVAAHKNMAYDLKKKL</sequence>
<reference evidence="1" key="1">
    <citation type="submission" date="2020-08" db="EMBL/GenBank/DDBJ databases">
        <title>Genomic Encyclopedia of Type Strains, Phase IV (KMG-V): Genome sequencing to study the core and pangenomes of soil and plant-associated prokaryotes.</title>
        <authorList>
            <person name="Whitman W."/>
        </authorList>
    </citation>
    <scope>NUCLEOTIDE SEQUENCE</scope>
    <source>
        <strain evidence="1">M8UP15</strain>
    </source>
</reference>
<dbReference type="EMBL" id="JACHEA010000001">
    <property type="protein sequence ID" value="MBB5340128.1"/>
    <property type="molecule type" value="Genomic_DNA"/>
</dbReference>
<evidence type="ECO:0000313" key="1">
    <source>
        <dbReference type="EMBL" id="MBB5340128.1"/>
    </source>
</evidence>
<organism evidence="1 2">
    <name type="scientific">Tunturiibacter gelidiferens</name>
    <dbReference type="NCBI Taxonomy" id="3069689"/>
    <lineage>
        <taxon>Bacteria</taxon>
        <taxon>Pseudomonadati</taxon>
        <taxon>Acidobacteriota</taxon>
        <taxon>Terriglobia</taxon>
        <taxon>Terriglobales</taxon>
        <taxon>Acidobacteriaceae</taxon>
        <taxon>Tunturiibacter</taxon>
    </lineage>
</organism>